<name>A0A8I0T719_9GAMM</name>
<dbReference type="EMBL" id="AQHF01000034">
    <property type="protein sequence ID" value="MBE0348933.1"/>
    <property type="molecule type" value="Genomic_DNA"/>
</dbReference>
<evidence type="ECO:0008006" key="4">
    <source>
        <dbReference type="Google" id="ProtNLM"/>
    </source>
</evidence>
<dbReference type="Pfam" id="PF09912">
    <property type="entry name" value="DUF2141"/>
    <property type="match status" value="1"/>
</dbReference>
<protein>
    <recommendedName>
        <fullName evidence="4">DUF2141 domain-containing protein</fullName>
    </recommendedName>
</protein>
<gene>
    <name evidence="2" type="ORF">PPEP_b0797</name>
</gene>
<feature type="signal peptide" evidence="1">
    <location>
        <begin position="1"/>
        <end position="26"/>
    </location>
</feature>
<dbReference type="PROSITE" id="PS51257">
    <property type="entry name" value="PROKAR_LIPOPROTEIN"/>
    <property type="match status" value="1"/>
</dbReference>
<organism evidence="2 3">
    <name type="scientific">Pseudoalteromonas peptidolytica F12-50-A1</name>
    <dbReference type="NCBI Taxonomy" id="1315280"/>
    <lineage>
        <taxon>Bacteria</taxon>
        <taxon>Pseudomonadati</taxon>
        <taxon>Pseudomonadota</taxon>
        <taxon>Gammaproteobacteria</taxon>
        <taxon>Alteromonadales</taxon>
        <taxon>Pseudoalteromonadaceae</taxon>
        <taxon>Pseudoalteromonas</taxon>
    </lineage>
</organism>
<feature type="chain" id="PRO_5034819442" description="DUF2141 domain-containing protein" evidence="1">
    <location>
        <begin position="27"/>
        <end position="169"/>
    </location>
</feature>
<keyword evidence="1" id="KW-0732">Signal</keyword>
<accession>A0A8I0T719</accession>
<dbReference type="AlphaFoldDB" id="A0A8I0T719"/>
<reference evidence="2 3" key="1">
    <citation type="submission" date="2015-06" db="EMBL/GenBank/DDBJ databases">
        <title>Genome sequence of Pseudoalteromonas peptidolytica.</title>
        <authorList>
            <person name="Xie B.-B."/>
            <person name="Rong J.-C."/>
            <person name="Qin Q.-L."/>
            <person name="Zhang Y.-Z."/>
        </authorList>
    </citation>
    <scope>NUCLEOTIDE SEQUENCE [LARGE SCALE GENOMIC DNA]</scope>
    <source>
        <strain evidence="2 3">F12-50-A1</strain>
    </source>
</reference>
<dbReference type="InterPro" id="IPR018673">
    <property type="entry name" value="DUF2141"/>
</dbReference>
<comment type="caution">
    <text evidence="2">The sequence shown here is derived from an EMBL/GenBank/DDBJ whole genome shotgun (WGS) entry which is preliminary data.</text>
</comment>
<evidence type="ECO:0000313" key="2">
    <source>
        <dbReference type="EMBL" id="MBE0348933.1"/>
    </source>
</evidence>
<dbReference type="RefSeq" id="WP_125252522.1">
    <property type="nucleotide sequence ID" value="NZ_AQHF01000034.1"/>
</dbReference>
<sequence length="169" mass="18228">MKSLIILMALALLTACSSTSPVSVNAVAGPPTNLTVEITEVSNTKGQMLVLLFDNSADYHSDKNVNDPDAHFFRKLVVAPTSPLTTVTFESVPAGKYAIHVIHDEDSDGGMDRMIFPFTGMPSEPYALSNNIHDSFSKGDFEEALFTVKAPNTKIQLTLSTHLSKVTGL</sequence>
<evidence type="ECO:0000256" key="1">
    <source>
        <dbReference type="SAM" id="SignalP"/>
    </source>
</evidence>
<keyword evidence="3" id="KW-1185">Reference proteome</keyword>
<dbReference type="Proteomes" id="UP000660708">
    <property type="component" value="Unassembled WGS sequence"/>
</dbReference>
<proteinExistence type="predicted"/>
<evidence type="ECO:0000313" key="3">
    <source>
        <dbReference type="Proteomes" id="UP000660708"/>
    </source>
</evidence>